<accession>A0A835RVK0</accession>
<dbReference type="GO" id="GO:0009834">
    <property type="term" value="P:plant-type secondary cell wall biogenesis"/>
    <property type="evidence" value="ECO:0007669"/>
    <property type="project" value="TreeGrafter"/>
</dbReference>
<keyword evidence="11 13" id="KW-0961">Cell wall biogenesis/degradation</keyword>
<dbReference type="SUPFAM" id="SSF53448">
    <property type="entry name" value="Nucleotide-diphospho-sugar transferases"/>
    <property type="match status" value="1"/>
</dbReference>
<dbReference type="GO" id="GO:0015018">
    <property type="term" value="F:galactosylgalactosylxylosylprotein 3-beta-glucuronosyltransferase activity"/>
    <property type="evidence" value="ECO:0007669"/>
    <property type="project" value="InterPro"/>
</dbReference>
<gene>
    <name evidence="14" type="ORF">HPP92_001040</name>
</gene>
<evidence type="ECO:0000256" key="10">
    <source>
        <dbReference type="ARBA" id="ARBA00023180"/>
    </source>
</evidence>
<proteinExistence type="inferred from homology"/>
<reference evidence="14 15" key="1">
    <citation type="journal article" date="2020" name="Nat. Food">
        <title>A phased Vanilla planifolia genome enables genetic improvement of flavour and production.</title>
        <authorList>
            <person name="Hasing T."/>
            <person name="Tang H."/>
            <person name="Brym M."/>
            <person name="Khazi F."/>
            <person name="Huang T."/>
            <person name="Chambers A.H."/>
        </authorList>
    </citation>
    <scope>NUCLEOTIDE SEQUENCE [LARGE SCALE GENOMIC DNA]</scope>
    <source>
        <tissue evidence="14">Leaf</tissue>
    </source>
</reference>
<evidence type="ECO:0000256" key="9">
    <source>
        <dbReference type="ARBA" id="ARBA00023136"/>
    </source>
</evidence>
<evidence type="ECO:0000313" key="15">
    <source>
        <dbReference type="Proteomes" id="UP000636800"/>
    </source>
</evidence>
<evidence type="ECO:0000256" key="3">
    <source>
        <dbReference type="ARBA" id="ARBA00022676"/>
    </source>
</evidence>
<dbReference type="InterPro" id="IPR005027">
    <property type="entry name" value="Glyco_trans_43"/>
</dbReference>
<name>A0A835RVK0_VANPL</name>
<dbReference type="PANTHER" id="PTHR10896:SF59">
    <property type="entry name" value="BETA-1,4-XYLOSYLTRANSFERASE IRX9"/>
    <property type="match status" value="1"/>
</dbReference>
<keyword evidence="9" id="KW-0472">Membrane</keyword>
<dbReference type="PANTHER" id="PTHR10896">
    <property type="entry name" value="GALACTOSYLGALACTOSYLXYLOSYLPROTEIN 3-BETA-GLUCURONOSYLTRANSFERASE BETA-1,3-GLUCURONYLTRANSFERASE"/>
    <property type="match status" value="1"/>
</dbReference>
<dbReference type="OrthoDB" id="1936500at2759"/>
<feature type="site" description="Interaction with galactose moiety of substrate glycoprotein" evidence="12">
    <location>
        <position position="218"/>
    </location>
</feature>
<evidence type="ECO:0000256" key="2">
    <source>
        <dbReference type="ARBA" id="ARBA00007706"/>
    </source>
</evidence>
<dbReference type="Pfam" id="PF03360">
    <property type="entry name" value="Glyco_transf_43"/>
    <property type="match status" value="1"/>
</dbReference>
<comment type="function">
    <text evidence="13">Involved in the synthesis of glucuronoxylan hemicellulose in secondary cell walls.</text>
</comment>
<keyword evidence="4 13" id="KW-0808">Transferase</keyword>
<dbReference type="GO" id="GO:0000139">
    <property type="term" value="C:Golgi membrane"/>
    <property type="evidence" value="ECO:0007669"/>
    <property type="project" value="UniProtKB-SubCell"/>
</dbReference>
<protein>
    <recommendedName>
        <fullName evidence="13">Glycosyltransferases</fullName>
        <ecNumber evidence="13">2.4.-.-</ecNumber>
    </recommendedName>
</protein>
<evidence type="ECO:0000256" key="12">
    <source>
        <dbReference type="PIRSR" id="PIRSR605027-4"/>
    </source>
</evidence>
<sequence>MGSSSDRSKKKVQLWKKAFIHFSLCFVTGFFTGFAPTTTTASFFSALHVFARVNTSLPPELLSPPAPFPTSAAPVESNLRDGRQLILITTTRSDDPFSVAFLQRLAQTLRMVPPPLLWIVVGARSSAPATARLLRWTSVMYRHVTYGENFTDAGAEAHHQRNLALAHVEHHRLTGIVHFASYFNSYHPRFFDEIREVEVFGAWPVAMVSASRKRVLVEGPMCRSTKIVGWELKDLSNGTVMSRTATFGAESSDGRESESTARINISGFAFNSSILWDPERWGRPSSVPDSSQDSIRFLHQMVLEDEAKIRAIPADCSRVMLWHLHLPGQISP</sequence>
<comment type="caution">
    <text evidence="14">The sequence shown here is derived from an EMBL/GenBank/DDBJ whole genome shotgun (WGS) entry which is preliminary data.</text>
</comment>
<dbReference type="GO" id="GO:0042285">
    <property type="term" value="F:xylosyltransferase activity"/>
    <property type="evidence" value="ECO:0007669"/>
    <property type="project" value="TreeGrafter"/>
</dbReference>
<keyword evidence="10" id="KW-0325">Glycoprotein</keyword>
<evidence type="ECO:0000256" key="11">
    <source>
        <dbReference type="ARBA" id="ARBA00023316"/>
    </source>
</evidence>
<dbReference type="AlphaFoldDB" id="A0A835RVK0"/>
<dbReference type="InterPro" id="IPR029044">
    <property type="entry name" value="Nucleotide-diphossugar_trans"/>
</dbReference>
<keyword evidence="3" id="KW-0328">Glycosyltransferase</keyword>
<organism evidence="14 15">
    <name type="scientific">Vanilla planifolia</name>
    <name type="common">Vanilla</name>
    <dbReference type="NCBI Taxonomy" id="51239"/>
    <lineage>
        <taxon>Eukaryota</taxon>
        <taxon>Viridiplantae</taxon>
        <taxon>Streptophyta</taxon>
        <taxon>Embryophyta</taxon>
        <taxon>Tracheophyta</taxon>
        <taxon>Spermatophyta</taxon>
        <taxon>Magnoliopsida</taxon>
        <taxon>Liliopsida</taxon>
        <taxon>Asparagales</taxon>
        <taxon>Orchidaceae</taxon>
        <taxon>Vanilloideae</taxon>
        <taxon>Vanilleae</taxon>
        <taxon>Vanilla</taxon>
    </lineage>
</organism>
<keyword evidence="8 13" id="KW-0333">Golgi apparatus</keyword>
<comment type="subcellular location">
    <subcellularLocation>
        <location evidence="1 13">Golgi apparatus membrane</location>
        <topology evidence="1 13">Single-pass type II membrane protein</topology>
    </subcellularLocation>
</comment>
<dbReference type="EMBL" id="JADCNL010000001">
    <property type="protein sequence ID" value="KAG0496349.1"/>
    <property type="molecule type" value="Genomic_DNA"/>
</dbReference>
<evidence type="ECO:0000256" key="6">
    <source>
        <dbReference type="ARBA" id="ARBA00022968"/>
    </source>
</evidence>
<evidence type="ECO:0000256" key="13">
    <source>
        <dbReference type="RuleBase" id="RU363127"/>
    </source>
</evidence>
<keyword evidence="15" id="KW-1185">Reference proteome</keyword>
<evidence type="ECO:0000256" key="5">
    <source>
        <dbReference type="ARBA" id="ARBA00022692"/>
    </source>
</evidence>
<evidence type="ECO:0000256" key="7">
    <source>
        <dbReference type="ARBA" id="ARBA00022989"/>
    </source>
</evidence>
<dbReference type="EC" id="2.4.-.-" evidence="13"/>
<keyword evidence="6 13" id="KW-0735">Signal-anchor</keyword>
<evidence type="ECO:0000256" key="1">
    <source>
        <dbReference type="ARBA" id="ARBA00004323"/>
    </source>
</evidence>
<keyword evidence="7" id="KW-1133">Transmembrane helix</keyword>
<evidence type="ECO:0000256" key="8">
    <source>
        <dbReference type="ARBA" id="ARBA00023034"/>
    </source>
</evidence>
<dbReference type="GO" id="GO:0071555">
    <property type="term" value="P:cell wall organization"/>
    <property type="evidence" value="ECO:0007669"/>
    <property type="project" value="UniProtKB-KW"/>
</dbReference>
<dbReference type="Gene3D" id="3.90.550.10">
    <property type="entry name" value="Spore Coat Polysaccharide Biosynthesis Protein SpsA, Chain A"/>
    <property type="match status" value="1"/>
</dbReference>
<dbReference type="Proteomes" id="UP000636800">
    <property type="component" value="Chromosome 1"/>
</dbReference>
<comment type="similarity">
    <text evidence="2 13">Belongs to the glycosyltransferase 43 family.</text>
</comment>
<evidence type="ECO:0000256" key="4">
    <source>
        <dbReference type="ARBA" id="ARBA00022679"/>
    </source>
</evidence>
<dbReference type="GO" id="GO:0010417">
    <property type="term" value="P:glucuronoxylan biosynthetic process"/>
    <property type="evidence" value="ECO:0007669"/>
    <property type="project" value="TreeGrafter"/>
</dbReference>
<keyword evidence="5" id="KW-0812">Transmembrane</keyword>
<evidence type="ECO:0000313" key="14">
    <source>
        <dbReference type="EMBL" id="KAG0496349.1"/>
    </source>
</evidence>